<dbReference type="Proteomes" id="UP001497480">
    <property type="component" value="Unassembled WGS sequence"/>
</dbReference>
<evidence type="ECO:0000313" key="1">
    <source>
        <dbReference type="EMBL" id="CAL0309510.1"/>
    </source>
</evidence>
<protein>
    <submittedName>
        <fullName evidence="1">Uncharacterized protein</fullName>
    </submittedName>
</protein>
<comment type="caution">
    <text evidence="1">The sequence shown here is derived from an EMBL/GenBank/DDBJ whole genome shotgun (WGS) entry which is preliminary data.</text>
</comment>
<proteinExistence type="predicted"/>
<name>A0AAV1WJG5_LUPLU</name>
<reference evidence="1 2" key="1">
    <citation type="submission" date="2024-03" db="EMBL/GenBank/DDBJ databases">
        <authorList>
            <person name="Martinez-Hernandez J."/>
        </authorList>
    </citation>
    <scope>NUCLEOTIDE SEQUENCE [LARGE SCALE GENOMIC DNA]</scope>
</reference>
<gene>
    <name evidence="1" type="ORF">LLUT_LOCUS10570</name>
</gene>
<evidence type="ECO:0000313" key="2">
    <source>
        <dbReference type="Proteomes" id="UP001497480"/>
    </source>
</evidence>
<dbReference type="AlphaFoldDB" id="A0AAV1WJG5"/>
<dbReference type="EMBL" id="CAXHTB010000007">
    <property type="protein sequence ID" value="CAL0309510.1"/>
    <property type="molecule type" value="Genomic_DNA"/>
</dbReference>
<organism evidence="1 2">
    <name type="scientific">Lupinus luteus</name>
    <name type="common">European yellow lupine</name>
    <dbReference type="NCBI Taxonomy" id="3873"/>
    <lineage>
        <taxon>Eukaryota</taxon>
        <taxon>Viridiplantae</taxon>
        <taxon>Streptophyta</taxon>
        <taxon>Embryophyta</taxon>
        <taxon>Tracheophyta</taxon>
        <taxon>Spermatophyta</taxon>
        <taxon>Magnoliopsida</taxon>
        <taxon>eudicotyledons</taxon>
        <taxon>Gunneridae</taxon>
        <taxon>Pentapetalae</taxon>
        <taxon>rosids</taxon>
        <taxon>fabids</taxon>
        <taxon>Fabales</taxon>
        <taxon>Fabaceae</taxon>
        <taxon>Papilionoideae</taxon>
        <taxon>50 kb inversion clade</taxon>
        <taxon>genistoids sensu lato</taxon>
        <taxon>core genistoids</taxon>
        <taxon>Genisteae</taxon>
        <taxon>Lupinus</taxon>
    </lineage>
</organism>
<keyword evidence="2" id="KW-1185">Reference proteome</keyword>
<sequence>MQIKNYDILEELYGADRATRKHARTSKQRMKQWEKETIDLNYCSENVEIHDPNVSMNDEQQFSPPNLDAFSPQYAPSNQSIDTSTSRGIKRKRNIAEIMEAQYERMHVGIMFVAEALKDGNSLSNKLHNAAKRQVAIAEKEVGIAEK</sequence>
<accession>A0AAV1WJG5</accession>